<evidence type="ECO:0000313" key="1">
    <source>
        <dbReference type="EMBL" id="SVC28252.1"/>
    </source>
</evidence>
<dbReference type="SUPFAM" id="SSF54523">
    <property type="entry name" value="Pili subunits"/>
    <property type="match status" value="1"/>
</dbReference>
<accession>A0A382KYV3</accession>
<sequence length="249" mass="28009">VVITIIAILAGLLLPALAKAKTSGKKAVCNSNMKQMGIAVALYVSDNESKFPIYSNANRPAPNNSLYQNVRHYAWGDNRNRVSGFRNKAKRLLTPYMGEFVPECPLDEGYQAGSGLESTLYTKGNFYDVYGSSYAFQACILDKPKGNSVSSLGEPWGSGPVTEVLYNYTQENVRQPSQQVMAGDFTLIYADYFIYGKPQYFIRTQMHHSTDFVCNMLFVDGHVDEIAMRRPPDHLVNPEYRMVRHDYAQ</sequence>
<dbReference type="InterPro" id="IPR045584">
    <property type="entry name" value="Pilin-like"/>
</dbReference>
<gene>
    <name evidence="1" type="ORF">METZ01_LOCUS281106</name>
</gene>
<organism evidence="1">
    <name type="scientific">marine metagenome</name>
    <dbReference type="NCBI Taxonomy" id="408172"/>
    <lineage>
        <taxon>unclassified sequences</taxon>
        <taxon>metagenomes</taxon>
        <taxon>ecological metagenomes</taxon>
    </lineage>
</organism>
<name>A0A382KYV3_9ZZZZ</name>
<dbReference type="EMBL" id="UINC01082984">
    <property type="protein sequence ID" value="SVC28252.1"/>
    <property type="molecule type" value="Genomic_DNA"/>
</dbReference>
<feature type="non-terminal residue" evidence="1">
    <location>
        <position position="1"/>
    </location>
</feature>
<reference evidence="1" key="1">
    <citation type="submission" date="2018-05" db="EMBL/GenBank/DDBJ databases">
        <authorList>
            <person name="Lanie J.A."/>
            <person name="Ng W.-L."/>
            <person name="Kazmierczak K.M."/>
            <person name="Andrzejewski T.M."/>
            <person name="Davidsen T.M."/>
            <person name="Wayne K.J."/>
            <person name="Tettelin H."/>
            <person name="Glass J.I."/>
            <person name="Rusch D."/>
            <person name="Podicherti R."/>
            <person name="Tsui H.-C.T."/>
            <person name="Winkler M.E."/>
        </authorList>
    </citation>
    <scope>NUCLEOTIDE SEQUENCE</scope>
</reference>
<dbReference type="Gene3D" id="3.30.700.10">
    <property type="entry name" value="Glycoprotein, Type 4 Pilin"/>
    <property type="match status" value="1"/>
</dbReference>
<protein>
    <submittedName>
        <fullName evidence="1">Uncharacterized protein</fullName>
    </submittedName>
</protein>
<proteinExistence type="predicted"/>
<dbReference type="AlphaFoldDB" id="A0A382KYV3"/>